<comment type="subunit">
    <text evidence="7">The complex comprises the extracytoplasmic solute receptor protein and the two transmembrane proteins.</text>
</comment>
<dbReference type="Proteomes" id="UP000028680">
    <property type="component" value="Chromosome"/>
</dbReference>
<evidence type="ECO:0000313" key="9">
    <source>
        <dbReference type="EMBL" id="AII87243.1"/>
    </source>
</evidence>
<feature type="domain" description="Tripartite ATP-independent periplasmic transporters DctQ component" evidence="8">
    <location>
        <begin position="113"/>
        <end position="183"/>
    </location>
</feature>
<dbReference type="EMBL" id="CP003984">
    <property type="protein sequence ID" value="AII87243.1"/>
    <property type="molecule type" value="Genomic_DNA"/>
</dbReference>
<evidence type="ECO:0000256" key="4">
    <source>
        <dbReference type="ARBA" id="ARBA00022692"/>
    </source>
</evidence>
<keyword evidence="7" id="KW-0997">Cell inner membrane</keyword>
<dbReference type="KEGG" id="ptp:RCA23_c17080"/>
<comment type="similarity">
    <text evidence="7">Belongs to the TRAP transporter small permease family.</text>
</comment>
<keyword evidence="4 7" id="KW-0812">Transmembrane</keyword>
<dbReference type="RefSeq" id="WP_169701380.1">
    <property type="nucleotide sequence ID" value="NZ_CP003984.1"/>
</dbReference>
<gene>
    <name evidence="9" type="primary">dctQ7</name>
    <name evidence="9" type="ORF">RCA23_c17080</name>
</gene>
<keyword evidence="5 7" id="KW-1133">Transmembrane helix</keyword>
<keyword evidence="3" id="KW-1003">Cell membrane</keyword>
<dbReference type="Pfam" id="PF04290">
    <property type="entry name" value="DctQ"/>
    <property type="match status" value="1"/>
</dbReference>
<evidence type="ECO:0000259" key="8">
    <source>
        <dbReference type="Pfam" id="PF04290"/>
    </source>
</evidence>
<dbReference type="GO" id="GO:0022857">
    <property type="term" value="F:transmembrane transporter activity"/>
    <property type="evidence" value="ECO:0007669"/>
    <property type="project" value="UniProtKB-UniRule"/>
</dbReference>
<keyword evidence="2 7" id="KW-0813">Transport</keyword>
<comment type="function">
    <text evidence="7">Part of the tripartite ATP-independent periplasmic (TRAP) transport system.</text>
</comment>
<protein>
    <recommendedName>
        <fullName evidence="7">TRAP transporter small permease protein</fullName>
    </recommendedName>
</protein>
<accession>A0AAN0RJA9</accession>
<feature type="transmembrane region" description="Helical" evidence="7">
    <location>
        <begin position="229"/>
        <end position="251"/>
    </location>
</feature>
<keyword evidence="6 7" id="KW-0472">Membrane</keyword>
<evidence type="ECO:0000256" key="5">
    <source>
        <dbReference type="ARBA" id="ARBA00022989"/>
    </source>
</evidence>
<evidence type="ECO:0000256" key="6">
    <source>
        <dbReference type="ARBA" id="ARBA00023136"/>
    </source>
</evidence>
<evidence type="ECO:0000256" key="2">
    <source>
        <dbReference type="ARBA" id="ARBA00022448"/>
    </source>
</evidence>
<evidence type="ECO:0000256" key="1">
    <source>
        <dbReference type="ARBA" id="ARBA00004651"/>
    </source>
</evidence>
<keyword evidence="10" id="KW-1185">Reference proteome</keyword>
<reference evidence="9 10" key="1">
    <citation type="journal article" date="2014" name="ISME J.">
        <title>Adaptation of an abundant Roseobacter RCA organism to pelagic systems revealed by genomic and transcriptomic analyses.</title>
        <authorList>
            <person name="Voget S."/>
            <person name="Wemheuer B."/>
            <person name="Brinkhoff T."/>
            <person name="Vollmers J."/>
            <person name="Dietrich S."/>
            <person name="Giebel H.A."/>
            <person name="Beardsley C."/>
            <person name="Sardemann C."/>
            <person name="Bakenhus I."/>
            <person name="Billerbeck S."/>
            <person name="Daniel R."/>
            <person name="Simon M."/>
        </authorList>
    </citation>
    <scope>NUCLEOTIDE SEQUENCE [LARGE SCALE GENOMIC DNA]</scope>
    <source>
        <strain evidence="9 10">RCA23</strain>
    </source>
</reference>
<proteinExistence type="inferred from homology"/>
<evidence type="ECO:0000313" key="10">
    <source>
        <dbReference type="Proteomes" id="UP000028680"/>
    </source>
</evidence>
<name>A0AAN0RJA9_9RHOB</name>
<dbReference type="AlphaFoldDB" id="A0AAN0RJA9"/>
<sequence length="285" mass="32560">MAFYNIGYAITHPALWLDWTEGKAVMRFIYYGASQELFFAVLALFLTLTALGLWRNAILWGAVRVLEGFANTVGRFAAWAGLLMVLQQIVIVFIQRIFLEAQITFGFGVGLSKDISWYAEELKFYNAMIVCLCAAYTFVQGGHVRVDLIYSVVSYRAKRIIDMLGSLFFMVPAAVLTWMYSWYFLWRHLVTPKVSASDTLQRLVDGKSRAFKWNVETIGFSPNGFNAYFLFKILLVLFCAMIILQAIAFFYRSYLEMKEGEASDGKYLDRDQLGDEEAELAADIH</sequence>
<organism evidence="9 10">
    <name type="scientific">Planktomarina temperata RCA23</name>
    <dbReference type="NCBI Taxonomy" id="666509"/>
    <lineage>
        <taxon>Bacteria</taxon>
        <taxon>Pseudomonadati</taxon>
        <taxon>Pseudomonadota</taxon>
        <taxon>Alphaproteobacteria</taxon>
        <taxon>Rhodobacterales</taxon>
        <taxon>Paracoccaceae</taxon>
        <taxon>Planktomarina</taxon>
    </lineage>
</organism>
<evidence type="ECO:0000256" key="7">
    <source>
        <dbReference type="RuleBase" id="RU369079"/>
    </source>
</evidence>
<feature type="transmembrane region" description="Helical" evidence="7">
    <location>
        <begin position="160"/>
        <end position="183"/>
    </location>
</feature>
<dbReference type="InterPro" id="IPR055348">
    <property type="entry name" value="DctQ"/>
</dbReference>
<evidence type="ECO:0000256" key="3">
    <source>
        <dbReference type="ARBA" id="ARBA00022475"/>
    </source>
</evidence>
<feature type="transmembrane region" description="Helical" evidence="7">
    <location>
        <begin position="37"/>
        <end position="55"/>
    </location>
</feature>
<feature type="transmembrane region" description="Helical" evidence="7">
    <location>
        <begin position="76"/>
        <end position="98"/>
    </location>
</feature>
<dbReference type="GO" id="GO:0005886">
    <property type="term" value="C:plasma membrane"/>
    <property type="evidence" value="ECO:0007669"/>
    <property type="project" value="UniProtKB-SubCell"/>
</dbReference>
<comment type="subcellular location">
    <subcellularLocation>
        <location evidence="7">Cell inner membrane</location>
        <topology evidence="7">Multi-pass membrane protein</topology>
    </subcellularLocation>
    <subcellularLocation>
        <location evidence="1">Cell membrane</location>
        <topology evidence="1">Multi-pass membrane protein</topology>
    </subcellularLocation>
</comment>